<comment type="similarity">
    <text evidence="1">Belongs to the metallo-beta-lactamase superfamily. Class-B beta-lactamase family.</text>
</comment>
<evidence type="ECO:0000313" key="3">
    <source>
        <dbReference type="EMBL" id="OEK07155.1"/>
    </source>
</evidence>
<keyword evidence="3" id="KW-0378">Hydrolase</keyword>
<dbReference type="GO" id="GO:0017001">
    <property type="term" value="P:antibiotic catabolic process"/>
    <property type="evidence" value="ECO:0007669"/>
    <property type="project" value="UniProtKB-ARBA"/>
</dbReference>
<evidence type="ECO:0000313" key="4">
    <source>
        <dbReference type="Proteomes" id="UP000095552"/>
    </source>
</evidence>
<organism evidence="3 4">
    <name type="scientific">Roseivirga misakiensis</name>
    <dbReference type="NCBI Taxonomy" id="1563681"/>
    <lineage>
        <taxon>Bacteria</taxon>
        <taxon>Pseudomonadati</taxon>
        <taxon>Bacteroidota</taxon>
        <taxon>Cytophagia</taxon>
        <taxon>Cytophagales</taxon>
        <taxon>Roseivirgaceae</taxon>
        <taxon>Roseivirga</taxon>
    </lineage>
</organism>
<dbReference type="PANTHER" id="PTHR42951">
    <property type="entry name" value="METALLO-BETA-LACTAMASE DOMAIN-CONTAINING"/>
    <property type="match status" value="1"/>
</dbReference>
<dbReference type="CDD" id="cd16282">
    <property type="entry name" value="metallo-hydrolase-like_MBL-fold"/>
    <property type="match status" value="1"/>
</dbReference>
<comment type="caution">
    <text evidence="3">The sequence shown here is derived from an EMBL/GenBank/DDBJ whole genome shotgun (WGS) entry which is preliminary data.</text>
</comment>
<gene>
    <name evidence="3" type="ORF">BFP71_05720</name>
</gene>
<dbReference type="SUPFAM" id="SSF56281">
    <property type="entry name" value="Metallo-hydrolase/oxidoreductase"/>
    <property type="match status" value="1"/>
</dbReference>
<reference evidence="3 4" key="1">
    <citation type="submission" date="2016-08" db="EMBL/GenBank/DDBJ databases">
        <title>Draft genome of Fabibacter sp. strain SK-8.</title>
        <authorList>
            <person name="Wong S.-K."/>
            <person name="Hamasaki K."/>
            <person name="Yoshizawa S."/>
        </authorList>
    </citation>
    <scope>NUCLEOTIDE SEQUENCE [LARGE SCALE GENOMIC DNA]</scope>
    <source>
        <strain evidence="3 4">SK-8</strain>
    </source>
</reference>
<dbReference type="GO" id="GO:0016787">
    <property type="term" value="F:hydrolase activity"/>
    <property type="evidence" value="ECO:0007669"/>
    <property type="project" value="UniProtKB-KW"/>
</dbReference>
<feature type="domain" description="Metallo-beta-lactamase" evidence="2">
    <location>
        <begin position="51"/>
        <end position="228"/>
    </location>
</feature>
<dbReference type="PANTHER" id="PTHR42951:SF4">
    <property type="entry name" value="ACYL-COENZYME A THIOESTERASE MBLAC2"/>
    <property type="match status" value="1"/>
</dbReference>
<dbReference type="RefSeq" id="WP_069834467.1">
    <property type="nucleotide sequence ID" value="NZ_MDGQ01000003.1"/>
</dbReference>
<evidence type="ECO:0000259" key="2">
    <source>
        <dbReference type="SMART" id="SM00849"/>
    </source>
</evidence>
<dbReference type="SMART" id="SM00849">
    <property type="entry name" value="Lactamase_B"/>
    <property type="match status" value="1"/>
</dbReference>
<dbReference type="STRING" id="1563681.BFP71_05720"/>
<keyword evidence="4" id="KW-1185">Reference proteome</keyword>
<proteinExistence type="inferred from homology"/>
<dbReference type="Proteomes" id="UP000095552">
    <property type="component" value="Unassembled WGS sequence"/>
</dbReference>
<dbReference type="OrthoDB" id="9769598at2"/>
<dbReference type="EMBL" id="MDGQ01000003">
    <property type="protein sequence ID" value="OEK07155.1"/>
    <property type="molecule type" value="Genomic_DNA"/>
</dbReference>
<name>A0A1E5T6Y6_9BACT</name>
<evidence type="ECO:0000256" key="1">
    <source>
        <dbReference type="ARBA" id="ARBA00005250"/>
    </source>
</evidence>
<dbReference type="Pfam" id="PF00753">
    <property type="entry name" value="Lactamase_B"/>
    <property type="match status" value="1"/>
</dbReference>
<dbReference type="InterPro" id="IPR036866">
    <property type="entry name" value="RibonucZ/Hydroxyglut_hydro"/>
</dbReference>
<dbReference type="AlphaFoldDB" id="A0A1E5T6Y6"/>
<protein>
    <submittedName>
        <fullName evidence="3">MBL fold metallo-hydrolase</fullName>
    </submittedName>
</protein>
<dbReference type="InterPro" id="IPR050855">
    <property type="entry name" value="NDM-1-like"/>
</dbReference>
<dbReference type="InterPro" id="IPR001279">
    <property type="entry name" value="Metallo-B-lactamas"/>
</dbReference>
<accession>A0A1E5T6Y6</accession>
<dbReference type="Gene3D" id="3.60.15.10">
    <property type="entry name" value="Ribonuclease Z/Hydroxyacylglutathione hydrolase-like"/>
    <property type="match status" value="1"/>
</dbReference>
<sequence length="300" mass="33583">MTNRRSFIKQSTALSALSLLPSSFLYESLFQNGYKMQALRNNVGIFSERGGTIGWMISDDGLVVVDSQFPPQAEHMVQEIRKQSDRKIDLLVNTHHHGDHSAGNIAFKGIVEKVMAHENSLKNQKANAERANSVDKQLFPDTTYKKGKFSEKVGKEKVSLHYFGAAHTDGDSFVHFENANIVHCGDLVFNRRAPFVDKSAGANMENWQRVMERGYKAFDKDTLFVFGHSGSGYEVTGTRDDLRAFQNYLAKVMEFVKKGAAAGKTKEELAAATEIPGAPEWKGRQTRPVNAAWTELFDEK</sequence>